<dbReference type="PATRIC" id="fig|360411.5.peg.2912"/>
<dbReference type="NCBIfam" id="TIGR00236">
    <property type="entry name" value="wecB"/>
    <property type="match status" value="1"/>
</dbReference>
<dbReference type="InterPro" id="IPR003331">
    <property type="entry name" value="UDP_GlcNAc_Epimerase_2_dom"/>
</dbReference>
<reference evidence="6 7" key="1">
    <citation type="submission" date="2015-07" db="EMBL/GenBank/DDBJ databases">
        <title>Draft genome of Bellilinea caldifistulae DSM 17877.</title>
        <authorList>
            <person name="Hemp J."/>
            <person name="Ward L.M."/>
            <person name="Pace L.A."/>
            <person name="Fischer W.W."/>
        </authorList>
    </citation>
    <scope>NUCLEOTIDE SEQUENCE [LARGE SCALE GENOMIC DNA]</scope>
    <source>
        <strain evidence="6 7">GOMI-1</strain>
    </source>
</reference>
<dbReference type="SUPFAM" id="SSF53756">
    <property type="entry name" value="UDP-Glycosyltransferase/glycogen phosphorylase"/>
    <property type="match status" value="1"/>
</dbReference>
<dbReference type="STRING" id="360411.AC812_08770"/>
<name>A0A0N8GMI2_9CHLR</name>
<proteinExistence type="inferred from homology"/>
<dbReference type="EMBL" id="LGHJ01000014">
    <property type="protein sequence ID" value="KPL75370.1"/>
    <property type="molecule type" value="Genomic_DNA"/>
</dbReference>
<dbReference type="PANTHER" id="PTHR43174:SF2">
    <property type="entry name" value="UDP-N-ACETYLGLUCOSAMINE 2-EPIMERASE"/>
    <property type="match status" value="1"/>
</dbReference>
<dbReference type="Gene3D" id="3.40.50.2000">
    <property type="entry name" value="Glycogen Phosphorylase B"/>
    <property type="match status" value="2"/>
</dbReference>
<evidence type="ECO:0000259" key="5">
    <source>
        <dbReference type="Pfam" id="PF02350"/>
    </source>
</evidence>
<accession>A0A0N8GMI2</accession>
<dbReference type="OrthoDB" id="9803238at2"/>
<evidence type="ECO:0000256" key="1">
    <source>
        <dbReference type="ARBA" id="ARBA00023235"/>
    </source>
</evidence>
<feature type="domain" description="UDP-N-acetylglucosamine 2-epimerase" evidence="5">
    <location>
        <begin position="26"/>
        <end position="372"/>
    </location>
</feature>
<organism evidence="6 7">
    <name type="scientific">Bellilinea caldifistulae</name>
    <dbReference type="NCBI Taxonomy" id="360411"/>
    <lineage>
        <taxon>Bacteria</taxon>
        <taxon>Bacillati</taxon>
        <taxon>Chloroflexota</taxon>
        <taxon>Anaerolineae</taxon>
        <taxon>Anaerolineales</taxon>
        <taxon>Anaerolineaceae</taxon>
        <taxon>Bellilinea</taxon>
    </lineage>
</organism>
<dbReference type="RefSeq" id="WP_061913969.1">
    <property type="nucleotide sequence ID" value="NZ_DF967971.1"/>
</dbReference>
<dbReference type="AlphaFoldDB" id="A0A0N8GMI2"/>
<comment type="similarity">
    <text evidence="2 4">Belongs to the UDP-N-acetylglucosamine 2-epimerase family.</text>
</comment>
<comment type="caution">
    <text evidence="6">The sequence shown here is derived from an EMBL/GenBank/DDBJ whole genome shotgun (WGS) entry which is preliminary data.</text>
</comment>
<dbReference type="CDD" id="cd03786">
    <property type="entry name" value="GTB_UDP-GlcNAc_2-Epimerase"/>
    <property type="match status" value="1"/>
</dbReference>
<evidence type="ECO:0000256" key="4">
    <source>
        <dbReference type="RuleBase" id="RU003513"/>
    </source>
</evidence>
<dbReference type="GO" id="GO:0008761">
    <property type="term" value="F:UDP-N-acetylglucosamine 2-epimerase activity"/>
    <property type="evidence" value="ECO:0007669"/>
    <property type="project" value="UniProtKB-EC"/>
</dbReference>
<sequence length="381" mass="42779">MTRKLRVVSIFGTRPEAVKMAPVVQALARTPEIDSRVIVTAQHRQMLDQVLDLFGIRPDYDLNLMQPNQTLAQLTAAIFTHLDPVLRHLQPDWMLVQGDTTTVMAAALLGYYQRIKVGHVEAGLRSGDRWQPFPEEVNRRVASVVADLHLAPTRHSRQNLLREGVEEWRIVVTGNPVIDALNEIVRRPMPAEAGQILDRYQIGRQGRQLVLVTAHRRENFGEPLEAICCALKQLSERYKDKIQIIYPVHLNPNVQEPVYRLLDGVANIALLPPLEYLTMVHLLQAARLVLTDSGGIQEEATGLGKPTLVLRNTTERPEGVEAGVLKLVGWQTERIVAEASRLLEDENAYQAMVKAENPFGDGRAAERIVDAVLNFLEPRGR</sequence>
<dbReference type="Proteomes" id="UP000050514">
    <property type="component" value="Unassembled WGS sequence"/>
</dbReference>
<dbReference type="EC" id="5.1.3.14" evidence="3"/>
<keyword evidence="1 4" id="KW-0413">Isomerase</keyword>
<evidence type="ECO:0000256" key="2">
    <source>
        <dbReference type="ARBA" id="ARBA00038209"/>
    </source>
</evidence>
<gene>
    <name evidence="6" type="ORF">AC812_08770</name>
</gene>
<keyword evidence="7" id="KW-1185">Reference proteome</keyword>
<evidence type="ECO:0000313" key="7">
    <source>
        <dbReference type="Proteomes" id="UP000050514"/>
    </source>
</evidence>
<dbReference type="PANTHER" id="PTHR43174">
    <property type="entry name" value="UDP-N-ACETYLGLUCOSAMINE 2-EPIMERASE"/>
    <property type="match status" value="1"/>
</dbReference>
<evidence type="ECO:0000313" key="6">
    <source>
        <dbReference type="EMBL" id="KPL75370.1"/>
    </source>
</evidence>
<protein>
    <recommendedName>
        <fullName evidence="3">UDP-N-acetylglucosamine 2-epimerase (non-hydrolyzing)</fullName>
        <ecNumber evidence="3">5.1.3.14</ecNumber>
    </recommendedName>
</protein>
<evidence type="ECO:0000256" key="3">
    <source>
        <dbReference type="ARBA" id="ARBA00038858"/>
    </source>
</evidence>
<dbReference type="Pfam" id="PF02350">
    <property type="entry name" value="Epimerase_2"/>
    <property type="match status" value="1"/>
</dbReference>
<dbReference type="InterPro" id="IPR029767">
    <property type="entry name" value="WecB-like"/>
</dbReference>